<feature type="binding site" evidence="12">
    <location>
        <position position="277"/>
    </location>
    <ligand>
        <name>ATP</name>
        <dbReference type="ChEBI" id="CHEBI:30616"/>
    </ligand>
</feature>
<dbReference type="SUPFAM" id="SSF47323">
    <property type="entry name" value="Anticodon-binding domain of a subclass of class I aminoacyl-tRNA synthetases"/>
    <property type="match status" value="1"/>
</dbReference>
<comment type="catalytic activity">
    <reaction evidence="12">
        <text>tRNA(Cys) + L-cysteine + ATP = L-cysteinyl-tRNA(Cys) + AMP + diphosphate</text>
        <dbReference type="Rhea" id="RHEA:17773"/>
        <dbReference type="Rhea" id="RHEA-COMP:9661"/>
        <dbReference type="Rhea" id="RHEA-COMP:9679"/>
        <dbReference type="ChEBI" id="CHEBI:30616"/>
        <dbReference type="ChEBI" id="CHEBI:33019"/>
        <dbReference type="ChEBI" id="CHEBI:35235"/>
        <dbReference type="ChEBI" id="CHEBI:78442"/>
        <dbReference type="ChEBI" id="CHEBI:78517"/>
        <dbReference type="ChEBI" id="CHEBI:456215"/>
        <dbReference type="EC" id="6.1.1.16"/>
    </reaction>
</comment>
<dbReference type="HAMAP" id="MF_00041">
    <property type="entry name" value="Cys_tRNA_synth"/>
    <property type="match status" value="1"/>
</dbReference>
<dbReference type="InterPro" id="IPR032678">
    <property type="entry name" value="tRNA-synt_1_cat_dom"/>
</dbReference>
<feature type="binding site" evidence="12">
    <location>
        <position position="216"/>
    </location>
    <ligand>
        <name>Zn(2+)</name>
        <dbReference type="ChEBI" id="CHEBI:29105"/>
    </ligand>
</feature>
<evidence type="ECO:0000256" key="11">
    <source>
        <dbReference type="ARBA" id="ARBA00023146"/>
    </source>
</evidence>
<dbReference type="PRINTS" id="PR00983">
    <property type="entry name" value="TRNASYNTHCYS"/>
</dbReference>
<dbReference type="Proteomes" id="UP001595533">
    <property type="component" value="Unassembled WGS sequence"/>
</dbReference>
<comment type="similarity">
    <text evidence="2 12">Belongs to the class-I aminoacyl-tRNA synthetase family.</text>
</comment>
<evidence type="ECO:0000256" key="12">
    <source>
        <dbReference type="HAMAP-Rule" id="MF_00041"/>
    </source>
</evidence>
<dbReference type="EC" id="6.1.1.16" evidence="12"/>
<accession>A0ABV7JDA9</accession>
<evidence type="ECO:0000313" key="15">
    <source>
        <dbReference type="Proteomes" id="UP001595533"/>
    </source>
</evidence>
<keyword evidence="11 12" id="KW-0030">Aminoacyl-tRNA synthetase</keyword>
<dbReference type="InterPro" id="IPR056411">
    <property type="entry name" value="CysS_C"/>
</dbReference>
<dbReference type="InterPro" id="IPR014729">
    <property type="entry name" value="Rossmann-like_a/b/a_fold"/>
</dbReference>
<gene>
    <name evidence="12 14" type="primary">cysS</name>
    <name evidence="14" type="ORF">ACFODZ_08165</name>
</gene>
<evidence type="ECO:0000256" key="8">
    <source>
        <dbReference type="ARBA" id="ARBA00022833"/>
    </source>
</evidence>
<keyword evidence="10 12" id="KW-0648">Protein biosynthesis</keyword>
<dbReference type="CDD" id="cd00672">
    <property type="entry name" value="CysRS_core"/>
    <property type="match status" value="1"/>
</dbReference>
<keyword evidence="7 12" id="KW-0547">Nucleotide-binding</keyword>
<evidence type="ECO:0000256" key="10">
    <source>
        <dbReference type="ARBA" id="ARBA00022917"/>
    </source>
</evidence>
<dbReference type="NCBIfam" id="TIGR00435">
    <property type="entry name" value="cysS"/>
    <property type="match status" value="1"/>
</dbReference>
<reference evidence="15" key="1">
    <citation type="journal article" date="2019" name="Int. J. Syst. Evol. Microbiol.">
        <title>The Global Catalogue of Microorganisms (GCM) 10K type strain sequencing project: providing services to taxonomists for standard genome sequencing and annotation.</title>
        <authorList>
            <consortium name="The Broad Institute Genomics Platform"/>
            <consortium name="The Broad Institute Genome Sequencing Center for Infectious Disease"/>
            <person name="Wu L."/>
            <person name="Ma J."/>
        </authorList>
    </citation>
    <scope>NUCLEOTIDE SEQUENCE [LARGE SCALE GENOMIC DNA]</scope>
    <source>
        <strain evidence="15">KCTC 42953</strain>
    </source>
</reference>
<keyword evidence="15" id="KW-1185">Reference proteome</keyword>
<keyword evidence="9 12" id="KW-0067">ATP-binding</keyword>
<dbReference type="InterPro" id="IPR015803">
    <property type="entry name" value="Cys-tRNA-ligase"/>
</dbReference>
<feature type="binding site" evidence="12">
    <location>
        <position position="36"/>
    </location>
    <ligand>
        <name>Zn(2+)</name>
        <dbReference type="ChEBI" id="CHEBI:29105"/>
    </ligand>
</feature>
<dbReference type="InterPro" id="IPR009080">
    <property type="entry name" value="tRNAsynth_Ia_anticodon-bd"/>
</dbReference>
<evidence type="ECO:0000256" key="3">
    <source>
        <dbReference type="ARBA" id="ARBA00011245"/>
    </source>
</evidence>
<keyword evidence="8 12" id="KW-0862">Zinc</keyword>
<feature type="binding site" evidence="12">
    <location>
        <position position="241"/>
    </location>
    <ligand>
        <name>Zn(2+)</name>
        <dbReference type="ChEBI" id="CHEBI:29105"/>
    </ligand>
</feature>
<keyword evidence="6 12" id="KW-0479">Metal-binding</keyword>
<feature type="domain" description="Cysteinyl-tRNA synthetase class Ia DALR" evidence="13">
    <location>
        <begin position="348"/>
        <end position="407"/>
    </location>
</feature>
<evidence type="ECO:0000256" key="7">
    <source>
        <dbReference type="ARBA" id="ARBA00022741"/>
    </source>
</evidence>
<feature type="binding site" evidence="12">
    <location>
        <position position="245"/>
    </location>
    <ligand>
        <name>Zn(2+)</name>
        <dbReference type="ChEBI" id="CHEBI:29105"/>
    </ligand>
</feature>
<evidence type="ECO:0000256" key="2">
    <source>
        <dbReference type="ARBA" id="ARBA00005594"/>
    </source>
</evidence>
<dbReference type="EMBL" id="JBHRTS010000004">
    <property type="protein sequence ID" value="MFC3194213.1"/>
    <property type="molecule type" value="Genomic_DNA"/>
</dbReference>
<organism evidence="14 15">
    <name type="scientific">Marinicella sediminis</name>
    <dbReference type="NCBI Taxonomy" id="1792834"/>
    <lineage>
        <taxon>Bacteria</taxon>
        <taxon>Pseudomonadati</taxon>
        <taxon>Pseudomonadota</taxon>
        <taxon>Gammaproteobacteria</taxon>
        <taxon>Lysobacterales</taxon>
        <taxon>Marinicellaceae</taxon>
        <taxon>Marinicella</taxon>
    </lineage>
</organism>
<keyword evidence="5 12" id="KW-0436">Ligase</keyword>
<dbReference type="Gene3D" id="3.40.50.620">
    <property type="entry name" value="HUPs"/>
    <property type="match status" value="1"/>
</dbReference>
<dbReference type="InterPro" id="IPR024909">
    <property type="entry name" value="Cys-tRNA/MSH_ligase"/>
</dbReference>
<evidence type="ECO:0000313" key="14">
    <source>
        <dbReference type="EMBL" id="MFC3194213.1"/>
    </source>
</evidence>
<dbReference type="InterPro" id="IPR015273">
    <property type="entry name" value="Cys-tRNA-synt_Ia_DALR"/>
</dbReference>
<dbReference type="PANTHER" id="PTHR10890">
    <property type="entry name" value="CYSTEINYL-TRNA SYNTHETASE"/>
    <property type="match status" value="1"/>
</dbReference>
<keyword evidence="4 12" id="KW-0963">Cytoplasm</keyword>
<dbReference type="Gene3D" id="1.20.120.1910">
    <property type="entry name" value="Cysteine-tRNA ligase, C-terminal anti-codon recognition domain"/>
    <property type="match status" value="1"/>
</dbReference>
<dbReference type="PANTHER" id="PTHR10890:SF3">
    <property type="entry name" value="CYSTEINE--TRNA LIGASE, CYTOPLASMIC"/>
    <property type="match status" value="1"/>
</dbReference>
<comment type="subunit">
    <text evidence="3 12">Monomer.</text>
</comment>
<evidence type="ECO:0000256" key="1">
    <source>
        <dbReference type="ARBA" id="ARBA00004496"/>
    </source>
</evidence>
<evidence type="ECO:0000256" key="5">
    <source>
        <dbReference type="ARBA" id="ARBA00022598"/>
    </source>
</evidence>
<feature type="short sequence motif" description="'KMSKS' region" evidence="12">
    <location>
        <begin position="274"/>
        <end position="278"/>
    </location>
</feature>
<comment type="cofactor">
    <cofactor evidence="12">
        <name>Zn(2+)</name>
        <dbReference type="ChEBI" id="CHEBI:29105"/>
    </cofactor>
    <text evidence="12">Binds 1 zinc ion per subunit.</text>
</comment>
<dbReference type="GO" id="GO:0004817">
    <property type="term" value="F:cysteine-tRNA ligase activity"/>
    <property type="evidence" value="ECO:0007669"/>
    <property type="project" value="UniProtKB-EC"/>
</dbReference>
<dbReference type="Pfam" id="PF09190">
    <property type="entry name" value="DALR_2"/>
    <property type="match status" value="1"/>
</dbReference>
<evidence type="ECO:0000259" key="13">
    <source>
        <dbReference type="SMART" id="SM00840"/>
    </source>
</evidence>
<dbReference type="RefSeq" id="WP_232781909.1">
    <property type="nucleotide sequence ID" value="NZ_JBHRTS010000004.1"/>
</dbReference>
<feature type="short sequence motif" description="'HIGH' region" evidence="12">
    <location>
        <begin position="38"/>
        <end position="48"/>
    </location>
</feature>
<evidence type="ECO:0000256" key="6">
    <source>
        <dbReference type="ARBA" id="ARBA00022723"/>
    </source>
</evidence>
<dbReference type="SMART" id="SM00840">
    <property type="entry name" value="DALR_2"/>
    <property type="match status" value="1"/>
</dbReference>
<proteinExistence type="inferred from homology"/>
<evidence type="ECO:0000256" key="4">
    <source>
        <dbReference type="ARBA" id="ARBA00022490"/>
    </source>
</evidence>
<dbReference type="Pfam" id="PF23493">
    <property type="entry name" value="CysS_C"/>
    <property type="match status" value="1"/>
</dbReference>
<protein>
    <recommendedName>
        <fullName evidence="12">Cysteine--tRNA ligase</fullName>
        <ecNumber evidence="12">6.1.1.16</ecNumber>
    </recommendedName>
    <alternativeName>
        <fullName evidence="12">Cysteinyl-tRNA synthetase</fullName>
        <shortName evidence="12">CysRS</shortName>
    </alternativeName>
</protein>
<comment type="subcellular location">
    <subcellularLocation>
        <location evidence="1 12">Cytoplasm</location>
    </subcellularLocation>
</comment>
<dbReference type="Pfam" id="PF01406">
    <property type="entry name" value="tRNA-synt_1e"/>
    <property type="match status" value="1"/>
</dbReference>
<dbReference type="SUPFAM" id="SSF52374">
    <property type="entry name" value="Nucleotidylyl transferase"/>
    <property type="match status" value="1"/>
</dbReference>
<comment type="caution">
    <text evidence="14">The sequence shown here is derived from an EMBL/GenBank/DDBJ whole genome shotgun (WGS) entry which is preliminary data.</text>
</comment>
<name>A0ABV7JDA9_9GAMM</name>
<sequence length="466" mass="52322">MKRINITMALHLHNTLSGQKELFTPIDPNRVTMYLCGPTVYNYAHIGNARPAVVFDVLNRLLRHHYPHVVFARNITDIDDKINQSAKDTGRSIKDISTEYAIAYNEDLKGLGVKMPDIEPYATDHVAEMIAMIEELIKKGHAYAAEGHVLFDVTTYEHYGALSKRSLDDMLAGARVEVAGYKRNPGDFVLWKPSDPTLPGWDSPWGRGRPGWHIECSAMAAKHLAKTIDIHCGGKDLVFPHHENEVAQSCCANDTRHFANYWVHNGFITMSDQKMSKSLGNIQLIREVLAEIKGEVARWVLLSAHYRQSVDWTPESIAQAEKTIDRIYRTLNDVCDVPVDKDIPVDADVLTALDDDLNTPKAFARINQLAKALANANGNAEKVQIKSALLNSCELLGVLQTDPAQWFADKQSAGEDIKEQVERLIAERKQARIDKDWGRSDEIRDQLDDMGVVLEDSADGTRWSMK</sequence>
<evidence type="ECO:0000256" key="9">
    <source>
        <dbReference type="ARBA" id="ARBA00022840"/>
    </source>
</evidence>